<evidence type="ECO:0000313" key="3">
    <source>
        <dbReference type="EMBL" id="MBB4664072.1"/>
    </source>
</evidence>
<name>A0A840IGR4_9ACTN</name>
<evidence type="ECO:0000259" key="2">
    <source>
        <dbReference type="Pfam" id="PF00496"/>
    </source>
</evidence>
<comment type="caution">
    <text evidence="3">The sequence shown here is derived from an EMBL/GenBank/DDBJ whole genome shotgun (WGS) entry which is preliminary data.</text>
</comment>
<dbReference type="Gene3D" id="3.10.105.10">
    <property type="entry name" value="Dipeptide-binding Protein, Domain 3"/>
    <property type="match status" value="1"/>
</dbReference>
<dbReference type="InterPro" id="IPR000914">
    <property type="entry name" value="SBP_5_dom"/>
</dbReference>
<dbReference type="GO" id="GO:1904680">
    <property type="term" value="F:peptide transmembrane transporter activity"/>
    <property type="evidence" value="ECO:0007669"/>
    <property type="project" value="TreeGrafter"/>
</dbReference>
<dbReference type="AlphaFoldDB" id="A0A840IGR4"/>
<dbReference type="InterPro" id="IPR039424">
    <property type="entry name" value="SBP_5"/>
</dbReference>
<evidence type="ECO:0000313" key="4">
    <source>
        <dbReference type="Proteomes" id="UP000585272"/>
    </source>
</evidence>
<dbReference type="InterPro" id="IPR030678">
    <property type="entry name" value="Peptide/Ni-bd"/>
</dbReference>
<feature type="domain" description="Solute-binding protein family 5" evidence="2">
    <location>
        <begin position="95"/>
        <end position="415"/>
    </location>
</feature>
<dbReference type="PIRSF" id="PIRSF002741">
    <property type="entry name" value="MppA"/>
    <property type="match status" value="1"/>
</dbReference>
<keyword evidence="4" id="KW-1185">Reference proteome</keyword>
<keyword evidence="1" id="KW-0732">Signal</keyword>
<feature type="signal peptide" evidence="1">
    <location>
        <begin position="1"/>
        <end position="27"/>
    </location>
</feature>
<sequence length="528" mass="56380">MRETRAAAAAARIAGVAALTAGCAALAVGCGGSSPTTDRGATGESQPASAGGRLVYGTASGISQLDPHTRSAAQQLVVHPLLFDGLTRAGRNGETEPGLAESWRASPDQRTWTFTLRSGVRFHDGTPFDSRAVKANLERVLDPRVPNPDRTKIEMIASIGTPSPTRLVLRLSAPNALLPDALAASSLVMVQPRTFSTAAKAAVGTGPFKLAEMVPDDHVTLVRNDDYWGEQANLDEIEIVRSPDATAAATAFRSGDLDVLWSVPPADVDGLVAATQGRALEPEDISAGVYWEVDNASPPFDDVRARQALLHAIDRETMLRVAYAGKGLVPETASMLSPRNQAFEASLAAYPFDLDRARALFAEAGVGAGETLTFLTPAGQFPEWAQMGQILQEDLKKIGITLKIQREEFSTWLEAFYPAGKRFPGTIVANYLSLPTTPMYQLSFLNEGVCECNARLPGWRELSSRAVATGDAAERDGIYAQLQEVQNRAVPVLPIAFTTLQTVVQPDVVGAWVDTQGNVDLTQAGFAR</sequence>
<dbReference type="EMBL" id="JACHNU010000006">
    <property type="protein sequence ID" value="MBB4664072.1"/>
    <property type="molecule type" value="Genomic_DNA"/>
</dbReference>
<feature type="chain" id="PRO_5038579495" evidence="1">
    <location>
        <begin position="28"/>
        <end position="528"/>
    </location>
</feature>
<dbReference type="PROSITE" id="PS51257">
    <property type="entry name" value="PROKAR_LIPOPROTEIN"/>
    <property type="match status" value="1"/>
</dbReference>
<dbReference type="GO" id="GO:0043190">
    <property type="term" value="C:ATP-binding cassette (ABC) transporter complex"/>
    <property type="evidence" value="ECO:0007669"/>
    <property type="project" value="InterPro"/>
</dbReference>
<dbReference type="GO" id="GO:0042597">
    <property type="term" value="C:periplasmic space"/>
    <property type="evidence" value="ECO:0007669"/>
    <property type="project" value="UniProtKB-ARBA"/>
</dbReference>
<gene>
    <name evidence="3" type="ORF">BDZ31_003675</name>
</gene>
<reference evidence="3 4" key="1">
    <citation type="submission" date="2020-08" db="EMBL/GenBank/DDBJ databases">
        <title>Genomic Encyclopedia of Archaeal and Bacterial Type Strains, Phase II (KMG-II): from individual species to whole genera.</title>
        <authorList>
            <person name="Goeker M."/>
        </authorList>
    </citation>
    <scope>NUCLEOTIDE SEQUENCE [LARGE SCALE GENOMIC DNA]</scope>
    <source>
        <strain evidence="3 4">DSM 23288</strain>
    </source>
</reference>
<dbReference type="Gene3D" id="3.40.190.10">
    <property type="entry name" value="Periplasmic binding protein-like II"/>
    <property type="match status" value="1"/>
</dbReference>
<organism evidence="3 4">
    <name type="scientific">Conexibacter arvalis</name>
    <dbReference type="NCBI Taxonomy" id="912552"/>
    <lineage>
        <taxon>Bacteria</taxon>
        <taxon>Bacillati</taxon>
        <taxon>Actinomycetota</taxon>
        <taxon>Thermoleophilia</taxon>
        <taxon>Solirubrobacterales</taxon>
        <taxon>Conexibacteraceae</taxon>
        <taxon>Conexibacter</taxon>
    </lineage>
</organism>
<dbReference type="CDD" id="cd00995">
    <property type="entry name" value="PBP2_NikA_DppA_OppA_like"/>
    <property type="match status" value="1"/>
</dbReference>
<dbReference type="GO" id="GO:0015833">
    <property type="term" value="P:peptide transport"/>
    <property type="evidence" value="ECO:0007669"/>
    <property type="project" value="TreeGrafter"/>
</dbReference>
<proteinExistence type="predicted"/>
<dbReference type="Pfam" id="PF00496">
    <property type="entry name" value="SBP_bac_5"/>
    <property type="match status" value="1"/>
</dbReference>
<accession>A0A840IGR4</accession>
<protein>
    <submittedName>
        <fullName evidence="3">Peptide/nickel transport system substrate-binding protein</fullName>
    </submittedName>
</protein>
<dbReference type="SUPFAM" id="SSF53850">
    <property type="entry name" value="Periplasmic binding protein-like II"/>
    <property type="match status" value="1"/>
</dbReference>
<dbReference type="Proteomes" id="UP000585272">
    <property type="component" value="Unassembled WGS sequence"/>
</dbReference>
<dbReference type="PANTHER" id="PTHR30290">
    <property type="entry name" value="PERIPLASMIC BINDING COMPONENT OF ABC TRANSPORTER"/>
    <property type="match status" value="1"/>
</dbReference>
<evidence type="ECO:0000256" key="1">
    <source>
        <dbReference type="SAM" id="SignalP"/>
    </source>
</evidence>